<protein>
    <submittedName>
        <fullName evidence="1">Uncharacterized protein</fullName>
    </submittedName>
</protein>
<gene>
    <name evidence="1" type="ORF">A0H81_00654</name>
</gene>
<dbReference type="EMBL" id="LUGG01000001">
    <property type="protein sequence ID" value="OBZ79415.1"/>
    <property type="molecule type" value="Genomic_DNA"/>
</dbReference>
<comment type="caution">
    <text evidence="1">The sequence shown here is derived from an EMBL/GenBank/DDBJ whole genome shotgun (WGS) entry which is preliminary data.</text>
</comment>
<dbReference type="Proteomes" id="UP000092993">
    <property type="component" value="Unassembled WGS sequence"/>
</dbReference>
<accession>A0A1C7MRB3</accession>
<dbReference type="AlphaFoldDB" id="A0A1C7MRB3"/>
<name>A0A1C7MRB3_GRIFR</name>
<proteinExistence type="predicted"/>
<organism evidence="1 2">
    <name type="scientific">Grifola frondosa</name>
    <name type="common">Maitake</name>
    <name type="synonym">Polyporus frondosus</name>
    <dbReference type="NCBI Taxonomy" id="5627"/>
    <lineage>
        <taxon>Eukaryota</taxon>
        <taxon>Fungi</taxon>
        <taxon>Dikarya</taxon>
        <taxon>Basidiomycota</taxon>
        <taxon>Agaricomycotina</taxon>
        <taxon>Agaricomycetes</taxon>
        <taxon>Polyporales</taxon>
        <taxon>Grifolaceae</taxon>
        <taxon>Grifola</taxon>
    </lineage>
</organism>
<sequence>MIIWSSTQSEASAAFAATSMEASIAVRFPESLAVVDCRRPPWKSLTKQLSRAGWSSAPGCGNHAGQDSWENSRILIPQSSTIIPP</sequence>
<evidence type="ECO:0000313" key="2">
    <source>
        <dbReference type="Proteomes" id="UP000092993"/>
    </source>
</evidence>
<keyword evidence="2" id="KW-1185">Reference proteome</keyword>
<reference evidence="1 2" key="1">
    <citation type="submission" date="2016-03" db="EMBL/GenBank/DDBJ databases">
        <title>Whole genome sequencing of Grifola frondosa 9006-11.</title>
        <authorList>
            <person name="Min B."/>
            <person name="Park H."/>
            <person name="Kim J.-G."/>
            <person name="Cho H."/>
            <person name="Oh Y.-L."/>
            <person name="Kong W.-S."/>
            <person name="Choi I.-G."/>
        </authorList>
    </citation>
    <scope>NUCLEOTIDE SEQUENCE [LARGE SCALE GENOMIC DNA]</scope>
    <source>
        <strain evidence="1 2">9006-11</strain>
    </source>
</reference>
<evidence type="ECO:0000313" key="1">
    <source>
        <dbReference type="EMBL" id="OBZ79415.1"/>
    </source>
</evidence>